<proteinExistence type="predicted"/>
<dbReference type="Proteomes" id="UP000064967">
    <property type="component" value="Chromosome"/>
</dbReference>
<feature type="region of interest" description="Disordered" evidence="1">
    <location>
        <begin position="1"/>
        <end position="25"/>
    </location>
</feature>
<evidence type="ECO:0000256" key="1">
    <source>
        <dbReference type="SAM" id="MobiDB-lite"/>
    </source>
</evidence>
<name>A0A0K1QAY4_9BACT</name>
<dbReference type="AlphaFoldDB" id="A0A0K1QAY4"/>
<gene>
    <name evidence="2" type="ORF">AKJ09_09243</name>
</gene>
<dbReference type="KEGG" id="llu:AKJ09_09243"/>
<accession>A0A0K1QAY4</accession>
<sequence>MPGRERLAKLHGGFPEWKGTTSPRARHPGVALWMALFPRFCRPEGVGPPQVS</sequence>
<evidence type="ECO:0000313" key="3">
    <source>
        <dbReference type="Proteomes" id="UP000064967"/>
    </source>
</evidence>
<keyword evidence="3" id="KW-1185">Reference proteome</keyword>
<reference evidence="2 3" key="1">
    <citation type="submission" date="2015-08" db="EMBL/GenBank/DDBJ databases">
        <authorList>
            <person name="Babu N.S."/>
            <person name="Beckwith C.J."/>
            <person name="Beseler K.G."/>
            <person name="Brison A."/>
            <person name="Carone J.V."/>
            <person name="Caskin T.P."/>
            <person name="Diamond M."/>
            <person name="Durham M.E."/>
            <person name="Foxe J.M."/>
            <person name="Go M."/>
            <person name="Henderson B.A."/>
            <person name="Jones I.B."/>
            <person name="McGettigan J.A."/>
            <person name="Micheletti S.J."/>
            <person name="Nasrallah M.E."/>
            <person name="Ortiz D."/>
            <person name="Piller C.R."/>
            <person name="Privatt S.R."/>
            <person name="Schneider S.L."/>
            <person name="Sharp S."/>
            <person name="Smith T.C."/>
            <person name="Stanton J.D."/>
            <person name="Ullery H.E."/>
            <person name="Wilson R.J."/>
            <person name="Serrano M.G."/>
            <person name="Buck G."/>
            <person name="Lee V."/>
            <person name="Wang Y."/>
            <person name="Carvalho R."/>
            <person name="Voegtly L."/>
            <person name="Shi R."/>
            <person name="Duckworth R."/>
            <person name="Johnson A."/>
            <person name="Loviza R."/>
            <person name="Walstead R."/>
            <person name="Shah Z."/>
            <person name="Kiflezghi M."/>
            <person name="Wade K."/>
            <person name="Ball S.L."/>
            <person name="Bradley K.W."/>
            <person name="Asai D.J."/>
            <person name="Bowman C.A."/>
            <person name="Russell D.A."/>
            <person name="Pope W.H."/>
            <person name="Jacobs-Sera D."/>
            <person name="Hendrix R.W."/>
            <person name="Hatfull G.F."/>
        </authorList>
    </citation>
    <scope>NUCLEOTIDE SEQUENCE [LARGE SCALE GENOMIC DNA]</scope>
    <source>
        <strain evidence="2 3">DSM 27648</strain>
    </source>
</reference>
<dbReference type="EMBL" id="CP012333">
    <property type="protein sequence ID" value="AKV02580.1"/>
    <property type="molecule type" value="Genomic_DNA"/>
</dbReference>
<organism evidence="2 3">
    <name type="scientific">Labilithrix luteola</name>
    <dbReference type="NCBI Taxonomy" id="1391654"/>
    <lineage>
        <taxon>Bacteria</taxon>
        <taxon>Pseudomonadati</taxon>
        <taxon>Myxococcota</taxon>
        <taxon>Polyangia</taxon>
        <taxon>Polyangiales</taxon>
        <taxon>Labilitrichaceae</taxon>
        <taxon>Labilithrix</taxon>
    </lineage>
</organism>
<evidence type="ECO:0000313" key="2">
    <source>
        <dbReference type="EMBL" id="AKV02580.1"/>
    </source>
</evidence>
<protein>
    <submittedName>
        <fullName evidence="2">Uncharacterized protein</fullName>
    </submittedName>
</protein>